<accession>A0ABU6HS99</accession>
<sequence length="165" mass="18702">MSIDKKLQEGLKMLGNRGVSTFPAQVVSVDKTEGTCVVNDGNLEFTDVALSATVEDNGKRFFLFPKVDSYVLVSPINESITRLYVEFFSEIEDFDLQIENTRLQIDNDGFLLKKQNETLAKLMSDLLKEIQNMKFTTNTGSTISLVNKPQFLAIENRFKDFLKTD</sequence>
<keyword evidence="2" id="KW-1185">Reference proteome</keyword>
<organism evidence="1 2">
    <name type="scientific">Chryseobacterium salviniae</name>
    <dbReference type="NCBI Taxonomy" id="3101750"/>
    <lineage>
        <taxon>Bacteria</taxon>
        <taxon>Pseudomonadati</taxon>
        <taxon>Bacteroidota</taxon>
        <taxon>Flavobacteriia</taxon>
        <taxon>Flavobacteriales</taxon>
        <taxon>Weeksellaceae</taxon>
        <taxon>Chryseobacterium group</taxon>
        <taxon>Chryseobacterium</taxon>
    </lineage>
</organism>
<dbReference type="RefSeq" id="WP_326320732.1">
    <property type="nucleotide sequence ID" value="NZ_JAYLAA010000037.1"/>
</dbReference>
<reference evidence="1 2" key="1">
    <citation type="submission" date="2024-01" db="EMBL/GenBank/DDBJ databases">
        <title>Chryseobacterium sp. T9W2-O.</title>
        <authorList>
            <person name="Maltman C."/>
        </authorList>
    </citation>
    <scope>NUCLEOTIDE SEQUENCE [LARGE SCALE GENOMIC DNA]</scope>
    <source>
        <strain evidence="1 2">T9W2-O</strain>
    </source>
</reference>
<dbReference type="EMBL" id="JAYLAA010000037">
    <property type="protein sequence ID" value="MEC3875931.1"/>
    <property type="molecule type" value="Genomic_DNA"/>
</dbReference>
<name>A0ABU6HS99_9FLAO</name>
<proteinExistence type="predicted"/>
<evidence type="ECO:0000313" key="2">
    <source>
        <dbReference type="Proteomes" id="UP001348397"/>
    </source>
</evidence>
<comment type="caution">
    <text evidence="1">The sequence shown here is derived from an EMBL/GenBank/DDBJ whole genome shotgun (WGS) entry which is preliminary data.</text>
</comment>
<protein>
    <submittedName>
        <fullName evidence="1">Uncharacterized protein</fullName>
    </submittedName>
</protein>
<dbReference type="Proteomes" id="UP001348397">
    <property type="component" value="Unassembled WGS sequence"/>
</dbReference>
<gene>
    <name evidence="1" type="ORF">SOP96_09430</name>
</gene>
<evidence type="ECO:0000313" key="1">
    <source>
        <dbReference type="EMBL" id="MEC3875931.1"/>
    </source>
</evidence>